<organism evidence="2 3">
    <name type="scientific">Bacteroides nordii</name>
    <dbReference type="NCBI Taxonomy" id="291645"/>
    <lineage>
        <taxon>Bacteria</taxon>
        <taxon>Pseudomonadati</taxon>
        <taxon>Bacteroidota</taxon>
        <taxon>Bacteroidia</taxon>
        <taxon>Bacteroidales</taxon>
        <taxon>Bacteroidaceae</taxon>
        <taxon>Bacteroides</taxon>
    </lineage>
</organism>
<evidence type="ECO:0000256" key="1">
    <source>
        <dbReference type="SAM" id="SignalP"/>
    </source>
</evidence>
<evidence type="ECO:0000313" key="2">
    <source>
        <dbReference type="EMBL" id="RHB30276.1"/>
    </source>
</evidence>
<feature type="signal peptide" evidence="1">
    <location>
        <begin position="1"/>
        <end position="23"/>
    </location>
</feature>
<dbReference type="RefSeq" id="WP_122202238.1">
    <property type="nucleotide sequence ID" value="NZ_CABJFV010000028.1"/>
</dbReference>
<dbReference type="EMBL" id="QSGO01000028">
    <property type="protein sequence ID" value="RHB30276.1"/>
    <property type="molecule type" value="Genomic_DNA"/>
</dbReference>
<keyword evidence="1" id="KW-0732">Signal</keyword>
<dbReference type="Proteomes" id="UP000284379">
    <property type="component" value="Unassembled WGS sequence"/>
</dbReference>
<feature type="chain" id="PRO_5019438838" evidence="1">
    <location>
        <begin position="24"/>
        <end position="154"/>
    </location>
</feature>
<name>A0A413V9M1_9BACE</name>
<dbReference type="InterPro" id="IPR046090">
    <property type="entry name" value="DUF6108"/>
</dbReference>
<comment type="caution">
    <text evidence="2">The sequence shown here is derived from an EMBL/GenBank/DDBJ whole genome shotgun (WGS) entry which is preliminary data.</text>
</comment>
<reference evidence="2 3" key="1">
    <citation type="submission" date="2018-08" db="EMBL/GenBank/DDBJ databases">
        <title>A genome reference for cultivated species of the human gut microbiota.</title>
        <authorList>
            <person name="Zou Y."/>
            <person name="Xue W."/>
            <person name="Luo G."/>
        </authorList>
    </citation>
    <scope>NUCLEOTIDE SEQUENCE [LARGE SCALE GENOMIC DNA]</scope>
    <source>
        <strain evidence="2 3">AM40-30BH</strain>
    </source>
</reference>
<dbReference type="Pfam" id="PF19603">
    <property type="entry name" value="DUF6108"/>
    <property type="match status" value="1"/>
</dbReference>
<evidence type="ECO:0000313" key="3">
    <source>
        <dbReference type="Proteomes" id="UP000284379"/>
    </source>
</evidence>
<proteinExistence type="predicted"/>
<dbReference type="AlphaFoldDB" id="A0A413V9M1"/>
<accession>A0A413V9M1</accession>
<gene>
    <name evidence="2" type="ORF">DW888_19020</name>
</gene>
<sequence length="154" mass="17681">MNTVIRTTLIILLLAAFPAGIKAQEDLHSASVFQKYGKQKGVTMVELSRDMLDSYRIDLYRSLVFKDVTEALPYILDCLEKDQKEGTMKKIQEIIEDGKLLTAYYQLTQVKKGKEKLNRFLLFKIGKKNSATLIYIEGNLNSDELVALLFQRRN</sequence>
<protein>
    <submittedName>
        <fullName evidence="2">DUF4252 domain-containing protein</fullName>
    </submittedName>
</protein>